<keyword evidence="6" id="KW-0472">Membrane</keyword>
<keyword evidence="5" id="KW-0446">Lipid-binding</keyword>
<feature type="compositionally biased region" description="Polar residues" evidence="10">
    <location>
        <begin position="1"/>
        <end position="10"/>
    </location>
</feature>
<dbReference type="GO" id="GO:0060828">
    <property type="term" value="P:regulation of canonical Wnt signaling pathway"/>
    <property type="evidence" value="ECO:0007669"/>
    <property type="project" value="TreeGrafter"/>
</dbReference>
<evidence type="ECO:0000256" key="6">
    <source>
        <dbReference type="ARBA" id="ARBA00023136"/>
    </source>
</evidence>
<gene>
    <name evidence="11" type="ORF">SKAU_G00264380</name>
</gene>
<dbReference type="GO" id="GO:0008013">
    <property type="term" value="F:beta-catenin binding"/>
    <property type="evidence" value="ECO:0007669"/>
    <property type="project" value="TreeGrafter"/>
</dbReference>
<organism evidence="11 12">
    <name type="scientific">Synaphobranchus kaupii</name>
    <name type="common">Kaup's arrowtooth eel</name>
    <dbReference type="NCBI Taxonomy" id="118154"/>
    <lineage>
        <taxon>Eukaryota</taxon>
        <taxon>Metazoa</taxon>
        <taxon>Chordata</taxon>
        <taxon>Craniata</taxon>
        <taxon>Vertebrata</taxon>
        <taxon>Euteleostomi</taxon>
        <taxon>Actinopterygii</taxon>
        <taxon>Neopterygii</taxon>
        <taxon>Teleostei</taxon>
        <taxon>Anguilliformes</taxon>
        <taxon>Synaphobranchidae</taxon>
        <taxon>Synaphobranchus</taxon>
    </lineage>
</organism>
<dbReference type="Proteomes" id="UP001152622">
    <property type="component" value="Chromosome 10"/>
</dbReference>
<dbReference type="GO" id="GO:0016055">
    <property type="term" value="P:Wnt signaling pathway"/>
    <property type="evidence" value="ECO:0007669"/>
    <property type="project" value="UniProtKB-KW"/>
</dbReference>
<feature type="region of interest" description="Disordered" evidence="10">
    <location>
        <begin position="1"/>
        <end position="169"/>
    </location>
</feature>
<accession>A0A9Q1IQ05</accession>
<evidence type="ECO:0000256" key="4">
    <source>
        <dbReference type="ARBA" id="ARBA00022687"/>
    </source>
</evidence>
<sequence length="212" mass="23005">MDLQSENDPQPSGKINKAAFKLFGKRKPGSPVSSIFSIRSKGEGGKGAAKAPLVRSNTHDGIMETTAELEEARRRSRQRKTSPTQSTRPSQRYPRAPPSPPSLRGRGEEQEEPPPPALLLASRSNSVEIVKEHMTLTPRPPPRAVDAQTPPTPEADEDASIPATLDDGSPLLAMAGDQWNKIFFPYSALAPKEMPTLATADTTEARDKGEQF</sequence>
<evidence type="ECO:0000256" key="8">
    <source>
        <dbReference type="ARBA" id="ARBA00039511"/>
    </source>
</evidence>
<dbReference type="AlphaFoldDB" id="A0A9Q1IQ05"/>
<evidence type="ECO:0000256" key="2">
    <source>
        <dbReference type="ARBA" id="ARBA00007750"/>
    </source>
</evidence>
<protein>
    <recommendedName>
        <fullName evidence="8">APC membrane recruitment protein 2</fullName>
    </recommendedName>
    <alternativeName>
        <fullName evidence="9">Protein FAM123A</fullName>
    </alternativeName>
</protein>
<evidence type="ECO:0000256" key="5">
    <source>
        <dbReference type="ARBA" id="ARBA00023121"/>
    </source>
</evidence>
<evidence type="ECO:0000313" key="11">
    <source>
        <dbReference type="EMBL" id="KAJ8347849.1"/>
    </source>
</evidence>
<keyword evidence="4" id="KW-0879">Wnt signaling pathway</keyword>
<evidence type="ECO:0000256" key="3">
    <source>
        <dbReference type="ARBA" id="ARBA00022475"/>
    </source>
</evidence>
<dbReference type="OrthoDB" id="8445519at2759"/>
<comment type="subcellular location">
    <subcellularLocation>
        <location evidence="1">Cell membrane</location>
        <topology evidence="1">Peripheral membrane protein</topology>
    </subcellularLocation>
</comment>
<comment type="similarity">
    <text evidence="2">Belongs to the Amer family.</text>
</comment>
<dbReference type="GO" id="GO:0005886">
    <property type="term" value="C:plasma membrane"/>
    <property type="evidence" value="ECO:0007669"/>
    <property type="project" value="UniProtKB-SubCell"/>
</dbReference>
<dbReference type="EMBL" id="JAINUF010000010">
    <property type="protein sequence ID" value="KAJ8347849.1"/>
    <property type="molecule type" value="Genomic_DNA"/>
</dbReference>
<evidence type="ECO:0000313" key="12">
    <source>
        <dbReference type="Proteomes" id="UP001152622"/>
    </source>
</evidence>
<dbReference type="Pfam" id="PF09422">
    <property type="entry name" value="AMER"/>
    <property type="match status" value="1"/>
</dbReference>
<dbReference type="InterPro" id="IPR019003">
    <property type="entry name" value="AMER"/>
</dbReference>
<evidence type="ECO:0000256" key="1">
    <source>
        <dbReference type="ARBA" id="ARBA00004202"/>
    </source>
</evidence>
<name>A0A9Q1IQ05_SYNKA</name>
<evidence type="ECO:0000256" key="7">
    <source>
        <dbReference type="ARBA" id="ARBA00037665"/>
    </source>
</evidence>
<dbReference type="PANTHER" id="PTHR22237">
    <property type="entry name" value="APC MEMBRANE RECRUITMENT PROTEIN 2-RELATED"/>
    <property type="match status" value="1"/>
</dbReference>
<keyword evidence="3" id="KW-1003">Cell membrane</keyword>
<comment type="caution">
    <text evidence="11">The sequence shown here is derived from an EMBL/GenBank/DDBJ whole genome shotgun (WGS) entry which is preliminary data.</text>
</comment>
<dbReference type="GO" id="GO:0005546">
    <property type="term" value="F:phosphatidylinositol-4,5-bisphosphate binding"/>
    <property type="evidence" value="ECO:0007669"/>
    <property type="project" value="TreeGrafter"/>
</dbReference>
<comment type="function">
    <text evidence="7">Negative regulator of the canonical Wnt signaling pathway involved in neuroectodermal patterning. Acts by specifically binding phosphatidylinositol 4,5-bisphosphate (PtdIns(4,5)P2), translocating to the cell membrane and interacting with key regulators of the canonical Wnt signaling pathway, such as components of the beta-catenin destruction complex.</text>
</comment>
<evidence type="ECO:0000256" key="10">
    <source>
        <dbReference type="SAM" id="MobiDB-lite"/>
    </source>
</evidence>
<proteinExistence type="inferred from homology"/>
<evidence type="ECO:0000256" key="9">
    <source>
        <dbReference type="ARBA" id="ARBA00042108"/>
    </source>
</evidence>
<dbReference type="PANTHER" id="PTHR22237:SF1">
    <property type="entry name" value="APC MEMBRANE RECRUITMENT PROTEIN 2"/>
    <property type="match status" value="1"/>
</dbReference>
<reference evidence="11" key="1">
    <citation type="journal article" date="2023" name="Science">
        <title>Genome structures resolve the early diversification of teleost fishes.</title>
        <authorList>
            <person name="Parey E."/>
            <person name="Louis A."/>
            <person name="Montfort J."/>
            <person name="Bouchez O."/>
            <person name="Roques C."/>
            <person name="Iampietro C."/>
            <person name="Lluch J."/>
            <person name="Castinel A."/>
            <person name="Donnadieu C."/>
            <person name="Desvignes T."/>
            <person name="Floi Bucao C."/>
            <person name="Jouanno E."/>
            <person name="Wen M."/>
            <person name="Mejri S."/>
            <person name="Dirks R."/>
            <person name="Jansen H."/>
            <person name="Henkel C."/>
            <person name="Chen W.J."/>
            <person name="Zahm M."/>
            <person name="Cabau C."/>
            <person name="Klopp C."/>
            <person name="Thompson A.W."/>
            <person name="Robinson-Rechavi M."/>
            <person name="Braasch I."/>
            <person name="Lecointre G."/>
            <person name="Bobe J."/>
            <person name="Postlethwait J.H."/>
            <person name="Berthelot C."/>
            <person name="Roest Crollius H."/>
            <person name="Guiguen Y."/>
        </authorList>
    </citation>
    <scope>NUCLEOTIDE SEQUENCE</scope>
    <source>
        <strain evidence="11">WJC10195</strain>
    </source>
</reference>
<keyword evidence="12" id="KW-1185">Reference proteome</keyword>